<dbReference type="EMBL" id="JBHULX010000002">
    <property type="protein sequence ID" value="MFD2589890.1"/>
    <property type="molecule type" value="Genomic_DNA"/>
</dbReference>
<dbReference type="Proteomes" id="UP001597459">
    <property type="component" value="Unassembled WGS sequence"/>
</dbReference>
<accession>A0ABW5N5S8</accession>
<dbReference type="RefSeq" id="WP_378256167.1">
    <property type="nucleotide sequence ID" value="NZ_JBHSJV010000001.1"/>
</dbReference>
<evidence type="ECO:0000313" key="2">
    <source>
        <dbReference type="Proteomes" id="UP001597459"/>
    </source>
</evidence>
<gene>
    <name evidence="1" type="ORF">ACFSTE_03550</name>
</gene>
<sequence length="214" mass="24401">MRTTLLLITLFFVTNFYAFSDNNLQVEFDGLTVVVVNFEEGDKIKLFEVETGDHVLSKTRGQIDLSQLPIGKYLLENNEGRSIVIERGEDEIYLEEEDVLGTDYMVAEDSERATDLGDMNTAEELNNFYASTDSDELEISREGDIIIVVDFEEGDMIKLFEIKNTVHVLSKTTRTIDLSQLPFGRYVLENNRGKAIVIEKIKEEIIEGQGYAMY</sequence>
<protein>
    <recommendedName>
        <fullName evidence="3">Por secretion system C-terminal sorting domain-containing protein</fullName>
    </recommendedName>
</protein>
<reference evidence="2" key="1">
    <citation type="journal article" date="2019" name="Int. J. Syst. Evol. Microbiol.">
        <title>The Global Catalogue of Microorganisms (GCM) 10K type strain sequencing project: providing services to taxonomists for standard genome sequencing and annotation.</title>
        <authorList>
            <consortium name="The Broad Institute Genomics Platform"/>
            <consortium name="The Broad Institute Genome Sequencing Center for Infectious Disease"/>
            <person name="Wu L."/>
            <person name="Ma J."/>
        </authorList>
    </citation>
    <scope>NUCLEOTIDE SEQUENCE [LARGE SCALE GENOMIC DNA]</scope>
    <source>
        <strain evidence="2">KCTC 42423</strain>
    </source>
</reference>
<comment type="caution">
    <text evidence="1">The sequence shown here is derived from an EMBL/GenBank/DDBJ whole genome shotgun (WGS) entry which is preliminary data.</text>
</comment>
<proteinExistence type="predicted"/>
<name>A0ABW5N5S8_9FLAO</name>
<organism evidence="1 2">
    <name type="scientific">Aquimarina hainanensis</name>
    <dbReference type="NCBI Taxonomy" id="1578017"/>
    <lineage>
        <taxon>Bacteria</taxon>
        <taxon>Pseudomonadati</taxon>
        <taxon>Bacteroidota</taxon>
        <taxon>Flavobacteriia</taxon>
        <taxon>Flavobacteriales</taxon>
        <taxon>Flavobacteriaceae</taxon>
        <taxon>Aquimarina</taxon>
    </lineage>
</organism>
<keyword evidence="2" id="KW-1185">Reference proteome</keyword>
<evidence type="ECO:0000313" key="1">
    <source>
        <dbReference type="EMBL" id="MFD2589890.1"/>
    </source>
</evidence>
<evidence type="ECO:0008006" key="3">
    <source>
        <dbReference type="Google" id="ProtNLM"/>
    </source>
</evidence>